<dbReference type="OrthoDB" id="14833at2759"/>
<reference evidence="1" key="1">
    <citation type="submission" date="2021-07" db="EMBL/GenBank/DDBJ databases">
        <authorList>
            <person name="Branca A.L. A."/>
        </authorList>
    </citation>
    <scope>NUCLEOTIDE SEQUENCE</scope>
</reference>
<dbReference type="InterPro" id="IPR029055">
    <property type="entry name" value="Ntn_hydrolases_N"/>
</dbReference>
<dbReference type="InterPro" id="IPR043137">
    <property type="entry name" value="GGT_ssub_C"/>
</dbReference>
<gene>
    <name evidence="1" type="ORF">PNAL_LOCUS297</name>
</gene>
<dbReference type="EMBL" id="CAJVNV010000010">
    <property type="protein sequence ID" value="CAG7944674.1"/>
    <property type="molecule type" value="Genomic_DNA"/>
</dbReference>
<dbReference type="Proteomes" id="UP001153461">
    <property type="component" value="Unassembled WGS sequence"/>
</dbReference>
<evidence type="ECO:0000313" key="2">
    <source>
        <dbReference type="Proteomes" id="UP001153461"/>
    </source>
</evidence>
<organism evidence="1 2">
    <name type="scientific">Penicillium nalgiovense</name>
    <dbReference type="NCBI Taxonomy" id="60175"/>
    <lineage>
        <taxon>Eukaryota</taxon>
        <taxon>Fungi</taxon>
        <taxon>Dikarya</taxon>
        <taxon>Ascomycota</taxon>
        <taxon>Pezizomycotina</taxon>
        <taxon>Eurotiomycetes</taxon>
        <taxon>Eurotiomycetidae</taxon>
        <taxon>Eurotiales</taxon>
        <taxon>Aspergillaceae</taxon>
        <taxon>Penicillium</taxon>
    </lineage>
</organism>
<sequence>MLAFNYHPQAALDAPRICIAADKVIDGKPVIYVEEGISVEAIEGLNKLGHPIEALTGWKRAPCLVAARSSGVTTMRGPGFIVLAVTQEVMDWQFHCFRYLMLVRPVYQMPKSYKREC</sequence>
<dbReference type="Gene3D" id="3.60.20.40">
    <property type="match status" value="1"/>
</dbReference>
<evidence type="ECO:0000313" key="1">
    <source>
        <dbReference type="EMBL" id="CAG7944674.1"/>
    </source>
</evidence>
<dbReference type="SUPFAM" id="SSF56235">
    <property type="entry name" value="N-terminal nucleophile aminohydrolases (Ntn hydrolases)"/>
    <property type="match status" value="1"/>
</dbReference>
<dbReference type="AlphaFoldDB" id="A0A9W4MM41"/>
<protein>
    <submittedName>
        <fullName evidence="1">Uncharacterized protein</fullName>
    </submittedName>
</protein>
<comment type="caution">
    <text evidence="1">The sequence shown here is derived from an EMBL/GenBank/DDBJ whole genome shotgun (WGS) entry which is preliminary data.</text>
</comment>
<name>A0A9W4MM41_PENNA</name>
<accession>A0A9W4MM41</accession>
<proteinExistence type="predicted"/>